<feature type="transmembrane region" description="Helical" evidence="7">
    <location>
        <begin position="74"/>
        <end position="93"/>
    </location>
</feature>
<evidence type="ECO:0000256" key="6">
    <source>
        <dbReference type="ARBA" id="ARBA00023136"/>
    </source>
</evidence>
<evidence type="ECO:0000256" key="5">
    <source>
        <dbReference type="ARBA" id="ARBA00022989"/>
    </source>
</evidence>
<dbReference type="InterPro" id="IPR052017">
    <property type="entry name" value="TSUP"/>
</dbReference>
<keyword evidence="2" id="KW-0813">Transport</keyword>
<feature type="transmembrane region" description="Helical" evidence="7">
    <location>
        <begin position="230"/>
        <end position="249"/>
    </location>
</feature>
<sequence>MDIGTIALLALAGFMGGLINAVVGSGTLLVYPMLLAAGLSPISANGTNTTGLCLGNFAAAWTYRSYLRGRWKQLAPAFIFAVIGSAGGVLLVLSFPERVFVLLVPWLILSAALLVAFQPLLRRRMRVLSANNQRPVALNTSVGVCSIYAGYFGAGQGVIYMAILGAFYDSDTQAANAAKNVLAGVGNVTAALVFIIAGRVYWPDVAVVMPLAIIGGVVGAKLAQHMSSGLLRWAVVAVGVVASVVLLVTT</sequence>
<evidence type="ECO:0000256" key="1">
    <source>
        <dbReference type="ARBA" id="ARBA00004651"/>
    </source>
</evidence>
<feature type="transmembrane region" description="Helical" evidence="7">
    <location>
        <begin position="142"/>
        <end position="168"/>
    </location>
</feature>
<evidence type="ECO:0000313" key="8">
    <source>
        <dbReference type="EMBL" id="CAB4902959.1"/>
    </source>
</evidence>
<gene>
    <name evidence="8" type="ORF">UFOPK3610_00231</name>
</gene>
<accession>A0A6J7GHY2</accession>
<feature type="transmembrane region" description="Helical" evidence="7">
    <location>
        <begin position="205"/>
        <end position="224"/>
    </location>
</feature>
<dbReference type="PANTHER" id="PTHR30269:SF0">
    <property type="entry name" value="MEMBRANE TRANSPORTER PROTEIN YFCA-RELATED"/>
    <property type="match status" value="1"/>
</dbReference>
<feature type="transmembrane region" description="Helical" evidence="7">
    <location>
        <begin position="99"/>
        <end position="121"/>
    </location>
</feature>
<keyword evidence="5 7" id="KW-1133">Transmembrane helix</keyword>
<reference evidence="8" key="1">
    <citation type="submission" date="2020-05" db="EMBL/GenBank/DDBJ databases">
        <authorList>
            <person name="Chiriac C."/>
            <person name="Salcher M."/>
            <person name="Ghai R."/>
            <person name="Kavagutti S V."/>
        </authorList>
    </citation>
    <scope>NUCLEOTIDE SEQUENCE</scope>
</reference>
<evidence type="ECO:0000256" key="7">
    <source>
        <dbReference type="SAM" id="Phobius"/>
    </source>
</evidence>
<evidence type="ECO:0000256" key="4">
    <source>
        <dbReference type="ARBA" id="ARBA00022692"/>
    </source>
</evidence>
<organism evidence="8">
    <name type="scientific">freshwater metagenome</name>
    <dbReference type="NCBI Taxonomy" id="449393"/>
    <lineage>
        <taxon>unclassified sequences</taxon>
        <taxon>metagenomes</taxon>
        <taxon>ecological metagenomes</taxon>
    </lineage>
</organism>
<dbReference type="GO" id="GO:0005886">
    <property type="term" value="C:plasma membrane"/>
    <property type="evidence" value="ECO:0007669"/>
    <property type="project" value="UniProtKB-SubCell"/>
</dbReference>
<keyword evidence="6 7" id="KW-0472">Membrane</keyword>
<feature type="transmembrane region" description="Helical" evidence="7">
    <location>
        <begin position="6"/>
        <end position="31"/>
    </location>
</feature>
<dbReference type="EMBL" id="CAFBMR010000004">
    <property type="protein sequence ID" value="CAB4902959.1"/>
    <property type="molecule type" value="Genomic_DNA"/>
</dbReference>
<proteinExistence type="predicted"/>
<dbReference type="InterPro" id="IPR002781">
    <property type="entry name" value="TM_pro_TauE-like"/>
</dbReference>
<keyword evidence="3" id="KW-1003">Cell membrane</keyword>
<comment type="subcellular location">
    <subcellularLocation>
        <location evidence="1">Cell membrane</location>
        <topology evidence="1">Multi-pass membrane protein</topology>
    </subcellularLocation>
</comment>
<evidence type="ECO:0000256" key="2">
    <source>
        <dbReference type="ARBA" id="ARBA00022448"/>
    </source>
</evidence>
<protein>
    <submittedName>
        <fullName evidence="8">Unannotated protein</fullName>
    </submittedName>
</protein>
<keyword evidence="4 7" id="KW-0812">Transmembrane</keyword>
<dbReference type="AlphaFoldDB" id="A0A6J7GHY2"/>
<feature type="transmembrane region" description="Helical" evidence="7">
    <location>
        <begin position="180"/>
        <end position="198"/>
    </location>
</feature>
<name>A0A6J7GHY2_9ZZZZ</name>
<dbReference type="PANTHER" id="PTHR30269">
    <property type="entry name" value="TRANSMEMBRANE PROTEIN YFCA"/>
    <property type="match status" value="1"/>
</dbReference>
<dbReference type="Pfam" id="PF01925">
    <property type="entry name" value="TauE"/>
    <property type="match status" value="1"/>
</dbReference>
<evidence type="ECO:0000256" key="3">
    <source>
        <dbReference type="ARBA" id="ARBA00022475"/>
    </source>
</evidence>